<feature type="compositionally biased region" description="Polar residues" evidence="1">
    <location>
        <begin position="12"/>
        <end position="31"/>
    </location>
</feature>
<dbReference type="AlphaFoldDB" id="A0A8T0FUT6"/>
<dbReference type="EMBL" id="JABXBU010000003">
    <property type="protein sequence ID" value="KAF8793320.1"/>
    <property type="molecule type" value="Genomic_DNA"/>
</dbReference>
<dbReference type="Proteomes" id="UP000807504">
    <property type="component" value="Unassembled WGS sequence"/>
</dbReference>
<sequence>MRTKKRDALRMQRTSSGGCVVASSEQTSEQPPRSPGPQYIFHLSPATPTIAVSTEELQKSLMSPLA</sequence>
<proteinExistence type="predicted"/>
<protein>
    <submittedName>
        <fullName evidence="2">Uncharacterized protein</fullName>
    </submittedName>
</protein>
<reference evidence="2" key="1">
    <citation type="journal article" date="2020" name="bioRxiv">
        <title>Chromosome-level reference genome of the European wasp spider Argiope bruennichi: a resource for studies on range expansion and evolutionary adaptation.</title>
        <authorList>
            <person name="Sheffer M.M."/>
            <person name="Hoppe A."/>
            <person name="Krehenwinkel H."/>
            <person name="Uhl G."/>
            <person name="Kuss A.W."/>
            <person name="Jensen L."/>
            <person name="Jensen C."/>
            <person name="Gillespie R.G."/>
            <person name="Hoff K.J."/>
            <person name="Prost S."/>
        </authorList>
    </citation>
    <scope>NUCLEOTIDE SEQUENCE</scope>
</reference>
<evidence type="ECO:0000313" key="3">
    <source>
        <dbReference type="Proteomes" id="UP000807504"/>
    </source>
</evidence>
<feature type="region of interest" description="Disordered" evidence="1">
    <location>
        <begin position="1"/>
        <end position="36"/>
    </location>
</feature>
<organism evidence="2 3">
    <name type="scientific">Argiope bruennichi</name>
    <name type="common">Wasp spider</name>
    <name type="synonym">Aranea bruennichi</name>
    <dbReference type="NCBI Taxonomy" id="94029"/>
    <lineage>
        <taxon>Eukaryota</taxon>
        <taxon>Metazoa</taxon>
        <taxon>Ecdysozoa</taxon>
        <taxon>Arthropoda</taxon>
        <taxon>Chelicerata</taxon>
        <taxon>Arachnida</taxon>
        <taxon>Araneae</taxon>
        <taxon>Araneomorphae</taxon>
        <taxon>Entelegynae</taxon>
        <taxon>Araneoidea</taxon>
        <taxon>Araneidae</taxon>
        <taxon>Argiope</taxon>
    </lineage>
</organism>
<evidence type="ECO:0000313" key="2">
    <source>
        <dbReference type="EMBL" id="KAF8793320.1"/>
    </source>
</evidence>
<feature type="compositionally biased region" description="Basic and acidic residues" evidence="1">
    <location>
        <begin position="1"/>
        <end position="10"/>
    </location>
</feature>
<keyword evidence="3" id="KW-1185">Reference proteome</keyword>
<gene>
    <name evidence="2" type="ORF">HNY73_004813</name>
</gene>
<reference evidence="2" key="2">
    <citation type="submission" date="2020-06" db="EMBL/GenBank/DDBJ databases">
        <authorList>
            <person name="Sheffer M."/>
        </authorList>
    </citation>
    <scope>NUCLEOTIDE SEQUENCE</scope>
</reference>
<accession>A0A8T0FUT6</accession>
<evidence type="ECO:0000256" key="1">
    <source>
        <dbReference type="SAM" id="MobiDB-lite"/>
    </source>
</evidence>
<comment type="caution">
    <text evidence="2">The sequence shown here is derived from an EMBL/GenBank/DDBJ whole genome shotgun (WGS) entry which is preliminary data.</text>
</comment>
<name>A0A8T0FUT6_ARGBR</name>